<evidence type="ECO:0000313" key="2">
    <source>
        <dbReference type="EMBL" id="JAE33791.1"/>
    </source>
</evidence>
<dbReference type="EMBL" id="GBRH01164105">
    <property type="protein sequence ID" value="JAE33791.1"/>
    <property type="molecule type" value="Transcribed_RNA"/>
</dbReference>
<keyword evidence="1" id="KW-1133">Transmembrane helix</keyword>
<sequence>MPHLHNGLVSFSQFIFFTFPLLSLFNFFSLDKLHRTGDKSLSYEFVN</sequence>
<dbReference type="AlphaFoldDB" id="A0A0A9HFZ5"/>
<reference evidence="2" key="1">
    <citation type="submission" date="2014-09" db="EMBL/GenBank/DDBJ databases">
        <authorList>
            <person name="Magalhaes I.L.F."/>
            <person name="Oliveira U."/>
            <person name="Santos F.R."/>
            <person name="Vidigal T.H.D.A."/>
            <person name="Brescovit A.D."/>
            <person name="Santos A.J."/>
        </authorList>
    </citation>
    <scope>NUCLEOTIDE SEQUENCE</scope>
    <source>
        <tissue evidence="2">Shoot tissue taken approximately 20 cm above the soil surface</tissue>
    </source>
</reference>
<keyword evidence="1" id="KW-0812">Transmembrane</keyword>
<protein>
    <submittedName>
        <fullName evidence="2">Uncharacterized protein</fullName>
    </submittedName>
</protein>
<proteinExistence type="predicted"/>
<name>A0A0A9HFZ5_ARUDO</name>
<reference evidence="2" key="2">
    <citation type="journal article" date="2015" name="Data Brief">
        <title>Shoot transcriptome of the giant reed, Arundo donax.</title>
        <authorList>
            <person name="Barrero R.A."/>
            <person name="Guerrero F.D."/>
            <person name="Moolhuijzen P."/>
            <person name="Goolsby J.A."/>
            <person name="Tidwell J."/>
            <person name="Bellgard S.E."/>
            <person name="Bellgard M.I."/>
        </authorList>
    </citation>
    <scope>NUCLEOTIDE SEQUENCE</scope>
    <source>
        <tissue evidence="2">Shoot tissue taken approximately 20 cm above the soil surface</tissue>
    </source>
</reference>
<evidence type="ECO:0000256" key="1">
    <source>
        <dbReference type="SAM" id="Phobius"/>
    </source>
</evidence>
<organism evidence="2">
    <name type="scientific">Arundo donax</name>
    <name type="common">Giant reed</name>
    <name type="synonym">Donax arundinaceus</name>
    <dbReference type="NCBI Taxonomy" id="35708"/>
    <lineage>
        <taxon>Eukaryota</taxon>
        <taxon>Viridiplantae</taxon>
        <taxon>Streptophyta</taxon>
        <taxon>Embryophyta</taxon>
        <taxon>Tracheophyta</taxon>
        <taxon>Spermatophyta</taxon>
        <taxon>Magnoliopsida</taxon>
        <taxon>Liliopsida</taxon>
        <taxon>Poales</taxon>
        <taxon>Poaceae</taxon>
        <taxon>PACMAD clade</taxon>
        <taxon>Arundinoideae</taxon>
        <taxon>Arundineae</taxon>
        <taxon>Arundo</taxon>
    </lineage>
</organism>
<feature type="transmembrane region" description="Helical" evidence="1">
    <location>
        <begin position="12"/>
        <end position="30"/>
    </location>
</feature>
<accession>A0A0A9HFZ5</accession>
<keyword evidence="1" id="KW-0472">Membrane</keyword>